<sequence>MRLTFIILFKIFVLIYADSLKQLFDQPREVTIISTKNAEIRVISNKQNFFVMGGILGRIDDLLLDIKRKTGFWFIFKNYVREFFGGTNLKKILDAMMMDLLKLKENLRKSPPHYKNIRIELGQLDEFGLNRLGKNGEGIKSRTLDNFRAIINPLVSDIKMQLIIGQSITIKEFEGINKKLEKAISDLKDKSKKIINEKNIKGILGLIGRNITEARLNLSSRYKEIKSKRMEALPLRFRRGYLDQILKSNNIDEVQLIKLSNDEMNIWRARAKEDKGRYSDRIKILLKFFKQINDAISLIEAGIETAMKSPNLTNSVKQFEQNYLYMKFAQVLLKFHYILNKLVSAKILEDDNFPDAGEMLYAWVLRSDVIVPYIERINGNSGLKTFEDNQGQEDIQHLLSQTLHVFWELNKRYKIQEKVNNMLGTFTHDVVLLKTMELPHVSEIFF</sequence>
<accession>A0ACB1B856</accession>
<protein>
    <submittedName>
        <fullName evidence="1">Uncharacterized protein</fullName>
    </submittedName>
</protein>
<organism evidence="1 2">
    <name type="scientific">Meloidogyne enterolobii</name>
    <name type="common">Root-knot nematode worm</name>
    <name type="synonym">Meloidogyne mayaguensis</name>
    <dbReference type="NCBI Taxonomy" id="390850"/>
    <lineage>
        <taxon>Eukaryota</taxon>
        <taxon>Metazoa</taxon>
        <taxon>Ecdysozoa</taxon>
        <taxon>Nematoda</taxon>
        <taxon>Chromadorea</taxon>
        <taxon>Rhabditida</taxon>
        <taxon>Tylenchina</taxon>
        <taxon>Tylenchomorpha</taxon>
        <taxon>Tylenchoidea</taxon>
        <taxon>Meloidogynidae</taxon>
        <taxon>Meloidogyninae</taxon>
        <taxon>Meloidogyne</taxon>
    </lineage>
</organism>
<dbReference type="Proteomes" id="UP001497535">
    <property type="component" value="Unassembled WGS sequence"/>
</dbReference>
<keyword evidence="2" id="KW-1185">Reference proteome</keyword>
<name>A0ACB1B856_MELEN</name>
<gene>
    <name evidence="1" type="ORF">MENTE1834_LOCUS47929</name>
</gene>
<evidence type="ECO:0000313" key="2">
    <source>
        <dbReference type="Proteomes" id="UP001497535"/>
    </source>
</evidence>
<reference evidence="1" key="1">
    <citation type="submission" date="2023-11" db="EMBL/GenBank/DDBJ databases">
        <authorList>
            <person name="Poullet M."/>
        </authorList>
    </citation>
    <scope>NUCLEOTIDE SEQUENCE</scope>
    <source>
        <strain evidence="1">E1834</strain>
    </source>
</reference>
<comment type="caution">
    <text evidence="1">The sequence shown here is derived from an EMBL/GenBank/DDBJ whole genome shotgun (WGS) entry which is preliminary data.</text>
</comment>
<dbReference type="EMBL" id="CAVMJV010000208">
    <property type="protein sequence ID" value="CAK5125138.1"/>
    <property type="molecule type" value="Genomic_DNA"/>
</dbReference>
<proteinExistence type="predicted"/>
<evidence type="ECO:0000313" key="1">
    <source>
        <dbReference type="EMBL" id="CAK5125138.1"/>
    </source>
</evidence>